<dbReference type="Proteomes" id="UP000324104">
    <property type="component" value="Unassembled WGS sequence"/>
</dbReference>
<organism evidence="2 3">
    <name type="scientific">Natrialba swarupiae</name>
    <dbReference type="NCBI Taxonomy" id="2448032"/>
    <lineage>
        <taxon>Archaea</taxon>
        <taxon>Methanobacteriati</taxon>
        <taxon>Methanobacteriota</taxon>
        <taxon>Stenosarchaea group</taxon>
        <taxon>Halobacteria</taxon>
        <taxon>Halobacteriales</taxon>
        <taxon>Natrialbaceae</taxon>
        <taxon>Natrialba</taxon>
    </lineage>
</organism>
<feature type="transmembrane region" description="Helical" evidence="1">
    <location>
        <begin position="68"/>
        <end position="87"/>
    </location>
</feature>
<comment type="caution">
    <text evidence="2">The sequence shown here is derived from an EMBL/GenBank/DDBJ whole genome shotgun (WGS) entry which is preliminary data.</text>
</comment>
<protein>
    <submittedName>
        <fullName evidence="2">Uncharacterized protein</fullName>
    </submittedName>
</protein>
<keyword evidence="3" id="KW-1185">Reference proteome</keyword>
<keyword evidence="1" id="KW-1133">Transmembrane helix</keyword>
<evidence type="ECO:0000313" key="3">
    <source>
        <dbReference type="Proteomes" id="UP000324104"/>
    </source>
</evidence>
<sequence>MLETTTLLLAFVFSIGGVLGALNGYRVYTEEQRTRAQRLWTAYFVGSLLESAVGIAVFVWVFTSGMPSVWLFAAVTALPLPVVLVQWRMHRKMEFESRFNGWLSNRT</sequence>
<evidence type="ECO:0000313" key="2">
    <source>
        <dbReference type="EMBL" id="TYT60712.1"/>
    </source>
</evidence>
<keyword evidence="1" id="KW-0812">Transmembrane</keyword>
<feature type="transmembrane region" description="Helical" evidence="1">
    <location>
        <begin position="40"/>
        <end position="62"/>
    </location>
</feature>
<gene>
    <name evidence="2" type="ORF">FYC77_17535</name>
</gene>
<accession>A0A5D5ALY7</accession>
<feature type="transmembrane region" description="Helical" evidence="1">
    <location>
        <begin position="6"/>
        <end position="28"/>
    </location>
</feature>
<evidence type="ECO:0000256" key="1">
    <source>
        <dbReference type="SAM" id="Phobius"/>
    </source>
</evidence>
<dbReference type="EMBL" id="VTAW01000032">
    <property type="protein sequence ID" value="TYT60712.1"/>
    <property type="molecule type" value="Genomic_DNA"/>
</dbReference>
<dbReference type="AlphaFoldDB" id="A0A5D5ALY7"/>
<name>A0A5D5ALY7_9EURY</name>
<reference evidence="2 3" key="1">
    <citation type="submission" date="2019-08" db="EMBL/GenBank/DDBJ databases">
        <title>Archaea genome.</title>
        <authorList>
            <person name="Kajale S."/>
            <person name="Shouche Y."/>
            <person name="Deshpande N."/>
            <person name="Sharma A."/>
        </authorList>
    </citation>
    <scope>NUCLEOTIDE SEQUENCE [LARGE SCALE GENOMIC DNA]</scope>
    <source>
        <strain evidence="2 3">ESP3B_9</strain>
    </source>
</reference>
<keyword evidence="1" id="KW-0472">Membrane</keyword>
<dbReference type="RefSeq" id="WP_149082793.1">
    <property type="nucleotide sequence ID" value="NZ_VTAW01000032.1"/>
</dbReference>
<proteinExistence type="predicted"/>